<reference evidence="2 3" key="1">
    <citation type="journal article" date="2023" name="Plants (Basel)">
        <title>Bridging the Gap: Combining Genomics and Transcriptomics Approaches to Understand Stylosanthes scabra, an Orphan Legume from the Brazilian Caatinga.</title>
        <authorList>
            <person name="Ferreira-Neto J.R.C."/>
            <person name="da Silva M.D."/>
            <person name="Binneck E."/>
            <person name="de Melo N.F."/>
            <person name="da Silva R.H."/>
            <person name="de Melo A.L.T.M."/>
            <person name="Pandolfi V."/>
            <person name="Bustamante F.O."/>
            <person name="Brasileiro-Vidal A.C."/>
            <person name="Benko-Iseppon A.M."/>
        </authorList>
    </citation>
    <scope>NUCLEOTIDE SEQUENCE [LARGE SCALE GENOMIC DNA]</scope>
    <source>
        <tissue evidence="2">Leaves</tissue>
    </source>
</reference>
<keyword evidence="1" id="KW-0812">Transmembrane</keyword>
<organism evidence="2 3">
    <name type="scientific">Stylosanthes scabra</name>
    <dbReference type="NCBI Taxonomy" id="79078"/>
    <lineage>
        <taxon>Eukaryota</taxon>
        <taxon>Viridiplantae</taxon>
        <taxon>Streptophyta</taxon>
        <taxon>Embryophyta</taxon>
        <taxon>Tracheophyta</taxon>
        <taxon>Spermatophyta</taxon>
        <taxon>Magnoliopsida</taxon>
        <taxon>eudicotyledons</taxon>
        <taxon>Gunneridae</taxon>
        <taxon>Pentapetalae</taxon>
        <taxon>rosids</taxon>
        <taxon>fabids</taxon>
        <taxon>Fabales</taxon>
        <taxon>Fabaceae</taxon>
        <taxon>Papilionoideae</taxon>
        <taxon>50 kb inversion clade</taxon>
        <taxon>dalbergioids sensu lato</taxon>
        <taxon>Dalbergieae</taxon>
        <taxon>Pterocarpus clade</taxon>
        <taxon>Stylosanthes</taxon>
    </lineage>
</organism>
<protein>
    <submittedName>
        <fullName evidence="2">Uncharacterized protein</fullName>
    </submittedName>
</protein>
<keyword evidence="3" id="KW-1185">Reference proteome</keyword>
<feature type="transmembrane region" description="Helical" evidence="1">
    <location>
        <begin position="79"/>
        <end position="102"/>
    </location>
</feature>
<accession>A0ABU6ZBY8</accession>
<evidence type="ECO:0000313" key="2">
    <source>
        <dbReference type="EMBL" id="MED6218958.1"/>
    </source>
</evidence>
<name>A0ABU6ZBY8_9FABA</name>
<evidence type="ECO:0000256" key="1">
    <source>
        <dbReference type="SAM" id="Phobius"/>
    </source>
</evidence>
<feature type="transmembrane region" description="Helical" evidence="1">
    <location>
        <begin position="114"/>
        <end position="136"/>
    </location>
</feature>
<comment type="caution">
    <text evidence="2">The sequence shown here is derived from an EMBL/GenBank/DDBJ whole genome shotgun (WGS) entry which is preliminary data.</text>
</comment>
<keyword evidence="1" id="KW-1133">Transmembrane helix</keyword>
<proteinExistence type="predicted"/>
<feature type="transmembrane region" description="Helical" evidence="1">
    <location>
        <begin position="43"/>
        <end position="67"/>
    </location>
</feature>
<gene>
    <name evidence="2" type="ORF">PIB30_031402</name>
</gene>
<feature type="transmembrane region" description="Helical" evidence="1">
    <location>
        <begin position="198"/>
        <end position="216"/>
    </location>
</feature>
<evidence type="ECO:0000313" key="3">
    <source>
        <dbReference type="Proteomes" id="UP001341840"/>
    </source>
</evidence>
<keyword evidence="1" id="KW-0472">Membrane</keyword>
<sequence>MAWSWRPVIQCFHLFLLVDIISMVICWWLWLYRTEYTVSPPSYILWFISFSYILLAIMVFPATIIATQPLQISKLTVSVVIRAALILVLSVSLAILMAAAALDEPPIVSSTTASLAAYAINTFFLGVLMTVLLPLVPVTEIIHTRLFSIPGWIDYTAFGIPVIVAWSTSGATVEAVRLAAASHALVVATKPITGPFEVIICSVISFCCVIVGMFVVEHLPLMPPQLELTFS</sequence>
<dbReference type="EMBL" id="JASCZI010271995">
    <property type="protein sequence ID" value="MED6218958.1"/>
    <property type="molecule type" value="Genomic_DNA"/>
</dbReference>
<feature type="transmembrane region" description="Helical" evidence="1">
    <location>
        <begin position="12"/>
        <end position="31"/>
    </location>
</feature>
<dbReference type="Proteomes" id="UP001341840">
    <property type="component" value="Unassembled WGS sequence"/>
</dbReference>